<accession>A0AAV6NP40</accession>
<dbReference type="PANTHER" id="PTHR46737">
    <property type="entry name" value="OS02G0827600 PROTEIN"/>
    <property type="match status" value="1"/>
</dbReference>
<feature type="non-terminal residue" evidence="1">
    <location>
        <position position="1"/>
    </location>
</feature>
<dbReference type="InterPro" id="IPR021920">
    <property type="entry name" value="DUF3531"/>
</dbReference>
<keyword evidence="2" id="KW-1185">Reference proteome</keyword>
<gene>
    <name evidence="1" type="ORF">SDJN03_06310</name>
</gene>
<dbReference type="Proteomes" id="UP000685013">
    <property type="component" value="Chromosome 4"/>
</dbReference>
<dbReference type="PANTHER" id="PTHR46737:SF2">
    <property type="entry name" value="OS02G0827600 PROTEIN"/>
    <property type="match status" value="1"/>
</dbReference>
<proteinExistence type="predicted"/>
<dbReference type="EMBL" id="JAGKQH010000004">
    <property type="protein sequence ID" value="KAG6601077.1"/>
    <property type="molecule type" value="Genomic_DNA"/>
</dbReference>
<dbReference type="AlphaFoldDB" id="A0AAV6NP40"/>
<reference evidence="1 2" key="1">
    <citation type="journal article" date="2021" name="Hortic Res">
        <title>The domestication of Cucurbita argyrosperma as revealed by the genome of its wild relative.</title>
        <authorList>
            <person name="Barrera-Redondo J."/>
            <person name="Sanchez-de la Vega G."/>
            <person name="Aguirre-Liguori J.A."/>
            <person name="Castellanos-Morales G."/>
            <person name="Gutierrez-Guerrero Y.T."/>
            <person name="Aguirre-Dugua X."/>
            <person name="Aguirre-Planter E."/>
            <person name="Tenaillon M.I."/>
            <person name="Lira-Saade R."/>
            <person name="Eguiarte L.E."/>
        </authorList>
    </citation>
    <scope>NUCLEOTIDE SEQUENCE [LARGE SCALE GENOMIC DNA]</scope>
    <source>
        <strain evidence="1">JBR-2021</strain>
    </source>
</reference>
<evidence type="ECO:0000313" key="1">
    <source>
        <dbReference type="EMBL" id="KAG6601077.1"/>
    </source>
</evidence>
<name>A0AAV6NP40_9ROSI</name>
<comment type="caution">
    <text evidence="1">The sequence shown here is derived from an EMBL/GenBank/DDBJ whole genome shotgun (WGS) entry which is preliminary data.</text>
</comment>
<protein>
    <submittedName>
        <fullName evidence="1">Uncharacterized protein</fullName>
    </submittedName>
</protein>
<organism evidence="1 2">
    <name type="scientific">Cucurbita argyrosperma subsp. sororia</name>
    <dbReference type="NCBI Taxonomy" id="37648"/>
    <lineage>
        <taxon>Eukaryota</taxon>
        <taxon>Viridiplantae</taxon>
        <taxon>Streptophyta</taxon>
        <taxon>Embryophyta</taxon>
        <taxon>Tracheophyta</taxon>
        <taxon>Spermatophyta</taxon>
        <taxon>Magnoliopsida</taxon>
        <taxon>eudicotyledons</taxon>
        <taxon>Gunneridae</taxon>
        <taxon>Pentapetalae</taxon>
        <taxon>rosids</taxon>
        <taxon>fabids</taxon>
        <taxon>Cucurbitales</taxon>
        <taxon>Cucurbitaceae</taxon>
        <taxon>Cucurbiteae</taxon>
        <taxon>Cucurbita</taxon>
    </lineage>
</organism>
<dbReference type="Pfam" id="PF12049">
    <property type="entry name" value="DUF3531"/>
    <property type="match status" value="1"/>
</dbReference>
<sequence>MALELLLEVVDCLSFAKRSANRNMIVSTVILPSFLYDCVLRCFQLCLFANEIAGKTADCLKMPAKTRRNFALFLAIASAIRGNEEQDKGFEVMPPSFHDISDVEFQDNWGRVWVDLGTSDYFAIDVLLNCWTVLSS</sequence>
<evidence type="ECO:0000313" key="2">
    <source>
        <dbReference type="Proteomes" id="UP000685013"/>
    </source>
</evidence>